<keyword evidence="3" id="KW-0274">FAD</keyword>
<dbReference type="Pfam" id="PF03486">
    <property type="entry name" value="HI0933_like"/>
    <property type="match status" value="1"/>
</dbReference>
<dbReference type="AlphaFoldDB" id="A0AAI8IWD9"/>
<evidence type="ECO:0000313" key="9">
    <source>
        <dbReference type="Proteomes" id="UP000245760"/>
    </source>
</evidence>
<evidence type="ECO:0000259" key="4">
    <source>
        <dbReference type="Pfam" id="PF03486"/>
    </source>
</evidence>
<feature type="domain" description="RsdA/BaiN/AoA(So)-like insert" evidence="5">
    <location>
        <begin position="188"/>
        <end position="339"/>
    </location>
</feature>
<evidence type="ECO:0000256" key="3">
    <source>
        <dbReference type="ARBA" id="ARBA00022827"/>
    </source>
</evidence>
<evidence type="ECO:0000256" key="2">
    <source>
        <dbReference type="ARBA" id="ARBA00022630"/>
    </source>
</evidence>
<dbReference type="EMBL" id="CP029443">
    <property type="protein sequence ID" value="AWL57037.1"/>
    <property type="molecule type" value="Genomic_DNA"/>
</dbReference>
<gene>
    <name evidence="7" type="ORF">DKC00_18215</name>
    <name evidence="6" type="ORF">DKC11_14955</name>
</gene>
<evidence type="ECO:0000313" key="6">
    <source>
        <dbReference type="EMBL" id="AWL57037.1"/>
    </source>
</evidence>
<dbReference type="EMBL" id="CP029432">
    <property type="protein sequence ID" value="AWL63572.1"/>
    <property type="molecule type" value="Genomic_DNA"/>
</dbReference>
<dbReference type="PANTHER" id="PTHR42887">
    <property type="entry name" value="OS12G0638800 PROTEIN"/>
    <property type="match status" value="1"/>
</dbReference>
<comment type="cofactor">
    <cofactor evidence="1">
        <name>FAD</name>
        <dbReference type="ChEBI" id="CHEBI:57692"/>
    </cofactor>
</comment>
<dbReference type="SUPFAM" id="SSF160996">
    <property type="entry name" value="HI0933 insert domain-like"/>
    <property type="match status" value="1"/>
</dbReference>
<keyword evidence="9" id="KW-1185">Reference proteome</keyword>
<dbReference type="Gene3D" id="1.10.8.260">
    <property type="entry name" value="HI0933 insert domain-like"/>
    <property type="match status" value="1"/>
</dbReference>
<dbReference type="Gene3D" id="2.40.30.10">
    <property type="entry name" value="Translation factors"/>
    <property type="match status" value="1"/>
</dbReference>
<organism evidence="7 8">
    <name type="scientific">Klebsiella quasipneumoniae</name>
    <dbReference type="NCBI Taxonomy" id="1463165"/>
    <lineage>
        <taxon>Bacteria</taxon>
        <taxon>Pseudomonadati</taxon>
        <taxon>Pseudomonadota</taxon>
        <taxon>Gammaproteobacteria</taxon>
        <taxon>Enterobacterales</taxon>
        <taxon>Enterobacteriaceae</taxon>
        <taxon>Klebsiella/Raoultella group</taxon>
        <taxon>Klebsiella</taxon>
        <taxon>Klebsiella pneumoniae complex</taxon>
    </lineage>
</organism>
<evidence type="ECO:0000256" key="1">
    <source>
        <dbReference type="ARBA" id="ARBA00001974"/>
    </source>
</evidence>
<dbReference type="InterPro" id="IPR004792">
    <property type="entry name" value="BaiN-like"/>
</dbReference>
<dbReference type="InterPro" id="IPR036188">
    <property type="entry name" value="FAD/NAD-bd_sf"/>
</dbReference>
<dbReference type="SUPFAM" id="SSF51905">
    <property type="entry name" value="FAD/NAD(P)-binding domain"/>
    <property type="match status" value="1"/>
</dbReference>
<dbReference type="NCBIfam" id="TIGR00275">
    <property type="entry name" value="aminoacetone oxidase family FAD-binding enzyme"/>
    <property type="match status" value="1"/>
</dbReference>
<evidence type="ECO:0000313" key="8">
    <source>
        <dbReference type="Proteomes" id="UP000245649"/>
    </source>
</evidence>
<dbReference type="Proteomes" id="UP000245649">
    <property type="component" value="Chromosome"/>
</dbReference>
<dbReference type="InterPro" id="IPR023166">
    <property type="entry name" value="BaiN-like_dom_sf"/>
</dbReference>
<keyword evidence="2" id="KW-0285">Flavoprotein</keyword>
<sequence length="397" mass="43471">MERFDAIVVGAGAAGMFCAAQAGQLGCRVLLLDNGKKPGRKILMSGGGRCNFTNMYVEPAAYLSQNPHFCKSALARYTQWDFIELVGKYGIAWHEKTLGQLFCDDSAEQIVNLLLAECEKGGVQIRLRSEILSVERDEQGYRLQVNGETLATKKLVIASGGLSMPGLGASPFGYKIAEQFGLKVLPTRAGLVPFTLHKPLLEQLQVLSGVSVPSTITAENGTLFRENLLFTHRGLSGPAVLQISSYWQPGEFVTVNLLPDCNLEDFLNEQRGAHPNQSLKNTLAMQLPKRLVECLQQLGQIPDVTLKQLNVRDQQALVETLTAWRVQPNGTEGYRTAEVTLGGVDTNELSSRTMEARKAPGLYFIGEVMDVTGWLGGYNFQWAWSSAWACAQALVEG</sequence>
<evidence type="ECO:0000259" key="5">
    <source>
        <dbReference type="Pfam" id="PF22780"/>
    </source>
</evidence>
<dbReference type="PANTHER" id="PTHR42887:SF2">
    <property type="entry name" value="OS12G0638800 PROTEIN"/>
    <property type="match status" value="1"/>
</dbReference>
<dbReference type="RefSeq" id="WP_065812597.1">
    <property type="nucleotide sequence ID" value="NZ_BQTX01000004.1"/>
</dbReference>
<dbReference type="InterPro" id="IPR055178">
    <property type="entry name" value="RsdA/BaiN/AoA(So)-like_dom"/>
</dbReference>
<protein>
    <submittedName>
        <fullName evidence="7">NAD(P)/FAD-dependent oxidoreductase</fullName>
    </submittedName>
</protein>
<feature type="domain" description="RsdA/BaiN/AoA(So)-like Rossmann fold-like" evidence="4">
    <location>
        <begin position="5"/>
        <end position="392"/>
    </location>
</feature>
<evidence type="ECO:0000313" key="7">
    <source>
        <dbReference type="EMBL" id="AWL63572.1"/>
    </source>
</evidence>
<dbReference type="PRINTS" id="PR00411">
    <property type="entry name" value="PNDRDTASEI"/>
</dbReference>
<dbReference type="Pfam" id="PF22780">
    <property type="entry name" value="HI0933_like_1st"/>
    <property type="match status" value="1"/>
</dbReference>
<proteinExistence type="predicted"/>
<accession>A0AAI8IWD9</accession>
<dbReference type="InterPro" id="IPR057661">
    <property type="entry name" value="RsdA/BaiN/AoA(So)_Rossmann"/>
</dbReference>
<name>A0AAI8IWD9_9ENTR</name>
<dbReference type="Proteomes" id="UP000245760">
    <property type="component" value="Chromosome"/>
</dbReference>
<dbReference type="Gene3D" id="3.50.50.60">
    <property type="entry name" value="FAD/NAD(P)-binding domain"/>
    <property type="match status" value="1"/>
</dbReference>
<reference evidence="8 9" key="1">
    <citation type="submission" date="2018-05" db="EMBL/GenBank/DDBJ databases">
        <title>Klebsiella quasipneumonaiae provides a window into carbapenemase gene transfer, plasmid rearrangements and nosocomial acquisition from the hospital environment.</title>
        <authorList>
            <person name="Mathers A.J."/>
            <person name="Vegesana K."/>
            <person name="Stoesser N."/>
            <person name="Crook D."/>
            <person name="Vaughan A."/>
            <person name="Barry K."/>
            <person name="Parikh H."/>
            <person name="Sebra R."/>
            <person name="Kotay S."/>
            <person name="Walker A.S."/>
            <person name="Sheppard A.E."/>
        </authorList>
    </citation>
    <scope>NUCLEOTIDE SEQUENCE [LARGE SCALE GENOMIC DNA]</scope>
    <source>
        <strain evidence="6 9">CAV1947</strain>
        <strain evidence="7 8">CAV2018</strain>
    </source>
</reference>